<proteinExistence type="predicted"/>
<name>A0A2V2MZ50_9EURY</name>
<gene>
    <name evidence="1" type="ORF">DK846_12230</name>
</gene>
<dbReference type="EMBL" id="QGMY01000008">
    <property type="protein sequence ID" value="PWR71615.1"/>
    <property type="molecule type" value="Genomic_DNA"/>
</dbReference>
<comment type="caution">
    <text evidence="1">The sequence shown here is derived from an EMBL/GenBank/DDBJ whole genome shotgun (WGS) entry which is preliminary data.</text>
</comment>
<dbReference type="Proteomes" id="UP000245657">
    <property type="component" value="Unassembled WGS sequence"/>
</dbReference>
<accession>A0A2V2MZ50</accession>
<reference evidence="1 2" key="1">
    <citation type="submission" date="2018-05" db="EMBL/GenBank/DDBJ databases">
        <title>Draft genome of Methanospirillum lacunae Ki8-1.</title>
        <authorList>
            <person name="Dueholm M.S."/>
            <person name="Nielsen P.H."/>
            <person name="Bakmann L.F."/>
            <person name="Otzen D.E."/>
        </authorList>
    </citation>
    <scope>NUCLEOTIDE SEQUENCE [LARGE SCALE GENOMIC DNA]</scope>
    <source>
        <strain evidence="1 2">Ki8-1</strain>
    </source>
</reference>
<organism evidence="1 2">
    <name type="scientific">Methanospirillum lacunae</name>
    <dbReference type="NCBI Taxonomy" id="668570"/>
    <lineage>
        <taxon>Archaea</taxon>
        <taxon>Methanobacteriati</taxon>
        <taxon>Methanobacteriota</taxon>
        <taxon>Stenosarchaea group</taxon>
        <taxon>Methanomicrobia</taxon>
        <taxon>Methanomicrobiales</taxon>
        <taxon>Methanospirillaceae</taxon>
        <taxon>Methanospirillum</taxon>
    </lineage>
</organism>
<dbReference type="RefSeq" id="WP_146201214.1">
    <property type="nucleotide sequence ID" value="NZ_QGMY01000008.1"/>
</dbReference>
<keyword evidence="2" id="KW-1185">Reference proteome</keyword>
<sequence>MRAIDNKHASPELPILILGKKTSTKKKDQGEDDQERQVVQVESLENIKDYFQSNDAAGLIITGDRQDIRHDDISDILHILGPSRFLLFRPSDEVMDRFIRSLLTSNEKADTKSYRDDYDELRGRISTLETKNASLEATIRTLVAALSQCDPWPEAYAGDENAWDLIMQNVPVADQDQAEFDQSYDENSGEEEEFEEG</sequence>
<dbReference type="AlphaFoldDB" id="A0A2V2MZ50"/>
<evidence type="ECO:0000313" key="2">
    <source>
        <dbReference type="Proteomes" id="UP000245657"/>
    </source>
</evidence>
<protein>
    <submittedName>
        <fullName evidence="1">Uncharacterized protein</fullName>
    </submittedName>
</protein>
<evidence type="ECO:0000313" key="1">
    <source>
        <dbReference type="EMBL" id="PWR71615.1"/>
    </source>
</evidence>